<evidence type="ECO:0000256" key="1">
    <source>
        <dbReference type="PROSITE-ProRule" id="PRU01005"/>
    </source>
</evidence>
<organism evidence="4 5">
    <name type="scientific">Strongylus vulgaris</name>
    <name type="common">Blood worm</name>
    <dbReference type="NCBI Taxonomy" id="40348"/>
    <lineage>
        <taxon>Eukaryota</taxon>
        <taxon>Metazoa</taxon>
        <taxon>Ecdysozoa</taxon>
        <taxon>Nematoda</taxon>
        <taxon>Chromadorea</taxon>
        <taxon>Rhabditida</taxon>
        <taxon>Rhabditina</taxon>
        <taxon>Rhabditomorpha</taxon>
        <taxon>Strongyloidea</taxon>
        <taxon>Strongylidae</taxon>
        <taxon>Strongylus</taxon>
    </lineage>
</organism>
<keyword evidence="5" id="KW-1185">Reference proteome</keyword>
<gene>
    <name evidence="4" type="ORF">SVUK_LOCUS13682</name>
</gene>
<dbReference type="Gene3D" id="1.10.10.1940">
    <property type="match status" value="1"/>
</dbReference>
<feature type="domain" description="ShKT" evidence="3">
    <location>
        <begin position="102"/>
        <end position="140"/>
    </location>
</feature>
<evidence type="ECO:0000313" key="4">
    <source>
        <dbReference type="EMBL" id="VDM78684.1"/>
    </source>
</evidence>
<protein>
    <recommendedName>
        <fullName evidence="3">ShKT domain-containing protein</fullName>
    </recommendedName>
</protein>
<dbReference type="EMBL" id="UYYB01102639">
    <property type="protein sequence ID" value="VDM78684.1"/>
    <property type="molecule type" value="Genomic_DNA"/>
</dbReference>
<dbReference type="InterPro" id="IPR003582">
    <property type="entry name" value="ShKT_dom"/>
</dbReference>
<reference evidence="4 5" key="1">
    <citation type="submission" date="2018-11" db="EMBL/GenBank/DDBJ databases">
        <authorList>
            <consortium name="Pathogen Informatics"/>
        </authorList>
    </citation>
    <scope>NUCLEOTIDE SEQUENCE [LARGE SCALE GENOMIC DNA]</scope>
</reference>
<evidence type="ECO:0000259" key="3">
    <source>
        <dbReference type="PROSITE" id="PS51670"/>
    </source>
</evidence>
<feature type="signal peptide" evidence="2">
    <location>
        <begin position="1"/>
        <end position="16"/>
    </location>
</feature>
<dbReference type="PANTHER" id="PTHR21724:SF111">
    <property type="entry name" value="SHKT DOMAIN-CONTAINING PROTEIN"/>
    <property type="match status" value="1"/>
</dbReference>
<comment type="caution">
    <text evidence="1">Lacks conserved residue(s) required for the propagation of feature annotation.</text>
</comment>
<dbReference type="SMART" id="SM00254">
    <property type="entry name" value="ShKT"/>
    <property type="match status" value="2"/>
</dbReference>
<keyword evidence="2" id="KW-0732">Signal</keyword>
<name>A0A3P7JJU9_STRVU</name>
<accession>A0A3P7JJU9</accession>
<dbReference type="PANTHER" id="PTHR21724">
    <property type="entry name" value="SHKT DOMAIN-CONTAINING PROTEIN"/>
    <property type="match status" value="1"/>
</dbReference>
<evidence type="ECO:0000313" key="5">
    <source>
        <dbReference type="Proteomes" id="UP000270094"/>
    </source>
</evidence>
<proteinExistence type="predicted"/>
<feature type="chain" id="PRO_5018204736" description="ShKT domain-containing protein" evidence="2">
    <location>
        <begin position="17"/>
        <end position="144"/>
    </location>
</feature>
<evidence type="ECO:0000256" key="2">
    <source>
        <dbReference type="SAM" id="SignalP"/>
    </source>
</evidence>
<dbReference type="OrthoDB" id="5851695at2759"/>
<dbReference type="Proteomes" id="UP000270094">
    <property type="component" value="Unassembled WGS sequence"/>
</dbReference>
<dbReference type="Pfam" id="PF01549">
    <property type="entry name" value="ShK"/>
    <property type="match status" value="2"/>
</dbReference>
<dbReference type="PROSITE" id="PS51670">
    <property type="entry name" value="SHKT"/>
    <property type="match status" value="1"/>
</dbReference>
<sequence length="144" mass="15670">MISLLLLVALSGNTFAAVTDKNCTGADGKYDATAVMCEDKLPAADCENIFGKAKAEVGKDTDREEKCFKNAAKNEDEQIKKFAISVCPKTCGYCCRTPEYDCPNSPNPRLECSRVTGEMCKDPLWKPLLAKDCPKTCGLCLEGK</sequence>
<dbReference type="AlphaFoldDB" id="A0A3P7JJU9"/>